<dbReference type="AlphaFoldDB" id="A0AAW0EC56"/>
<dbReference type="EMBL" id="JAYKXP010000002">
    <property type="protein sequence ID" value="KAK7061087.1"/>
    <property type="molecule type" value="Genomic_DNA"/>
</dbReference>
<protein>
    <submittedName>
        <fullName evidence="9">Uncharacterized protein</fullName>
    </submittedName>
</protein>
<keyword evidence="6 8" id="KW-0472">Membrane</keyword>
<dbReference type="PANTHER" id="PTHR14233:SF4">
    <property type="entry name" value="SOLUTE CARRIER FAMILY 35 MEMBER F2"/>
    <property type="match status" value="1"/>
</dbReference>
<proteinExistence type="inferred from homology"/>
<comment type="similarity">
    <text evidence="2">Belongs to the SLC35F solute transporter family.</text>
</comment>
<evidence type="ECO:0000256" key="3">
    <source>
        <dbReference type="ARBA" id="ARBA00022448"/>
    </source>
</evidence>
<dbReference type="InterPro" id="IPR052221">
    <property type="entry name" value="SLC35F_Transporter"/>
</dbReference>
<comment type="caution">
    <text evidence="9">The sequence shown here is derived from an EMBL/GenBank/DDBJ whole genome shotgun (WGS) entry which is preliminary data.</text>
</comment>
<feature type="transmembrane region" description="Helical" evidence="8">
    <location>
        <begin position="90"/>
        <end position="111"/>
    </location>
</feature>
<dbReference type="GO" id="GO:0022857">
    <property type="term" value="F:transmembrane transporter activity"/>
    <property type="evidence" value="ECO:0007669"/>
    <property type="project" value="InterPro"/>
</dbReference>
<evidence type="ECO:0000256" key="7">
    <source>
        <dbReference type="SAM" id="MobiDB-lite"/>
    </source>
</evidence>
<keyword evidence="5 8" id="KW-1133">Transmembrane helix</keyword>
<dbReference type="GO" id="GO:0016020">
    <property type="term" value="C:membrane"/>
    <property type="evidence" value="ECO:0007669"/>
    <property type="project" value="UniProtKB-SubCell"/>
</dbReference>
<evidence type="ECO:0000256" key="6">
    <source>
        <dbReference type="ARBA" id="ARBA00023136"/>
    </source>
</evidence>
<feature type="region of interest" description="Disordered" evidence="7">
    <location>
        <begin position="1"/>
        <end position="32"/>
    </location>
</feature>
<comment type="subcellular location">
    <subcellularLocation>
        <location evidence="1">Membrane</location>
        <topology evidence="1">Multi-pass membrane protein</topology>
    </subcellularLocation>
</comment>
<dbReference type="Proteomes" id="UP001383192">
    <property type="component" value="Unassembled WGS sequence"/>
</dbReference>
<evidence type="ECO:0000256" key="2">
    <source>
        <dbReference type="ARBA" id="ARBA00007863"/>
    </source>
</evidence>
<evidence type="ECO:0000256" key="8">
    <source>
        <dbReference type="SAM" id="Phobius"/>
    </source>
</evidence>
<evidence type="ECO:0000256" key="5">
    <source>
        <dbReference type="ARBA" id="ARBA00022989"/>
    </source>
</evidence>
<keyword evidence="3" id="KW-0813">Transport</keyword>
<evidence type="ECO:0000256" key="4">
    <source>
        <dbReference type="ARBA" id="ARBA00022692"/>
    </source>
</evidence>
<evidence type="ECO:0000313" key="10">
    <source>
        <dbReference type="Proteomes" id="UP001383192"/>
    </source>
</evidence>
<keyword evidence="4 8" id="KW-0812">Transmembrane</keyword>
<keyword evidence="10" id="KW-1185">Reference proteome</keyword>
<feature type="transmembrane region" description="Helical" evidence="8">
    <location>
        <begin position="57"/>
        <end position="78"/>
    </location>
</feature>
<sequence length="195" mass="21304">MSHSIDDKIDSPEPGDDVKSLRNEPAEPKRQPLDYSSFGGFARSFGERFRSLWTKRFVFSLLAGQVVSLCITCTNVTTTELMGSEDGEKWFYVTAGNGVFICIAGLALLMASDIITDTKTWEAASRGKGNGFMIAGATLYGFSNATEEYLVRKRPLYEVVGQLGMWGFIICGSQAGGLEHEGMLTANWDGKNSQS</sequence>
<dbReference type="PANTHER" id="PTHR14233">
    <property type="entry name" value="DUF914-RELATED"/>
    <property type="match status" value="1"/>
</dbReference>
<reference evidence="9 10" key="1">
    <citation type="submission" date="2024-01" db="EMBL/GenBank/DDBJ databases">
        <title>A draft genome for a cacao thread blight-causing isolate of Paramarasmius palmivorus.</title>
        <authorList>
            <person name="Baruah I.K."/>
            <person name="Bukari Y."/>
            <person name="Amoako-Attah I."/>
            <person name="Meinhardt L.W."/>
            <person name="Bailey B.A."/>
            <person name="Cohen S.P."/>
        </authorList>
    </citation>
    <scope>NUCLEOTIDE SEQUENCE [LARGE SCALE GENOMIC DNA]</scope>
    <source>
        <strain evidence="9 10">GH-12</strain>
    </source>
</reference>
<evidence type="ECO:0000256" key="1">
    <source>
        <dbReference type="ARBA" id="ARBA00004141"/>
    </source>
</evidence>
<organism evidence="9 10">
    <name type="scientific">Paramarasmius palmivorus</name>
    <dbReference type="NCBI Taxonomy" id="297713"/>
    <lineage>
        <taxon>Eukaryota</taxon>
        <taxon>Fungi</taxon>
        <taxon>Dikarya</taxon>
        <taxon>Basidiomycota</taxon>
        <taxon>Agaricomycotina</taxon>
        <taxon>Agaricomycetes</taxon>
        <taxon>Agaricomycetidae</taxon>
        <taxon>Agaricales</taxon>
        <taxon>Marasmiineae</taxon>
        <taxon>Marasmiaceae</taxon>
        <taxon>Paramarasmius</taxon>
    </lineage>
</organism>
<accession>A0AAW0EC56</accession>
<gene>
    <name evidence="9" type="ORF">VNI00_000822</name>
</gene>
<evidence type="ECO:0000313" key="9">
    <source>
        <dbReference type="EMBL" id="KAK7061087.1"/>
    </source>
</evidence>
<dbReference type="InterPro" id="IPR009262">
    <property type="entry name" value="SLC35_F1/F2/F6"/>
</dbReference>
<name>A0AAW0EC56_9AGAR</name>
<dbReference type="Pfam" id="PF06027">
    <property type="entry name" value="SLC35F"/>
    <property type="match status" value="1"/>
</dbReference>